<dbReference type="Gene3D" id="3.40.50.300">
    <property type="entry name" value="P-loop containing nucleotide triphosphate hydrolases"/>
    <property type="match status" value="1"/>
</dbReference>
<gene>
    <name evidence="2" type="ORF">JW613_05375</name>
</gene>
<evidence type="ECO:0000259" key="1">
    <source>
        <dbReference type="PROSITE" id="PS50837"/>
    </source>
</evidence>
<comment type="caution">
    <text evidence="2">The sequence shown here is derived from an EMBL/GenBank/DDBJ whole genome shotgun (WGS) entry which is preliminary data.</text>
</comment>
<evidence type="ECO:0000313" key="3">
    <source>
        <dbReference type="Proteomes" id="UP000721954"/>
    </source>
</evidence>
<dbReference type="PROSITE" id="PS50837">
    <property type="entry name" value="NACHT"/>
    <property type="match status" value="1"/>
</dbReference>
<accession>A0ABS3XQP5</accession>
<dbReference type="InterPro" id="IPR007111">
    <property type="entry name" value="NACHT_NTPase"/>
</dbReference>
<dbReference type="RefSeq" id="WP_209209517.1">
    <property type="nucleotide sequence ID" value="NZ_JAFFZM010000002.1"/>
</dbReference>
<dbReference type="SUPFAM" id="SSF52540">
    <property type="entry name" value="P-loop containing nucleoside triphosphate hydrolases"/>
    <property type="match status" value="1"/>
</dbReference>
<dbReference type="GeneID" id="96258029"/>
<protein>
    <submittedName>
        <fullName evidence="2">NACHT domain-containing protein</fullName>
    </submittedName>
</protein>
<organism evidence="2 3">
    <name type="scientific">Streptomyces smyrnaeus</name>
    <dbReference type="NCBI Taxonomy" id="1387713"/>
    <lineage>
        <taxon>Bacteria</taxon>
        <taxon>Bacillati</taxon>
        <taxon>Actinomycetota</taxon>
        <taxon>Actinomycetes</taxon>
        <taxon>Kitasatosporales</taxon>
        <taxon>Streptomycetaceae</taxon>
        <taxon>Streptomyces</taxon>
    </lineage>
</organism>
<dbReference type="EMBL" id="JAFFZM010000002">
    <property type="protein sequence ID" value="MBO8197734.1"/>
    <property type="molecule type" value="Genomic_DNA"/>
</dbReference>
<reference evidence="2 3" key="1">
    <citation type="submission" date="2021-02" db="EMBL/GenBank/DDBJ databases">
        <title>Streptomyces spirodelae sp. nov., isolated from duckweed.</title>
        <authorList>
            <person name="Saimee Y."/>
            <person name="Duangmal K."/>
        </authorList>
    </citation>
    <scope>NUCLEOTIDE SEQUENCE [LARGE SCALE GENOMIC DNA]</scope>
    <source>
        <strain evidence="2 3">DSM 42105</strain>
    </source>
</reference>
<dbReference type="Pfam" id="PF05729">
    <property type="entry name" value="NACHT"/>
    <property type="match status" value="1"/>
</dbReference>
<dbReference type="InterPro" id="IPR027417">
    <property type="entry name" value="P-loop_NTPase"/>
</dbReference>
<name>A0ABS3XQP5_9ACTN</name>
<sequence length="1123" mass="121358">MEADLHVDDVVVDLYDGTRAFIQAKLTARNKAFEDTVDQWCRSVTSGECRPGDELLFVVAQPTKVFLDLADALAVRRRGASLTASATKHIDRVCKLAVGHGLDGRARERLLHAAAIRALDARDNGPDEALGSACLNAAVVAAGHGRAAFIALREAAHTQAEQRTTSDLAIWRSWLTRGHLPLIADVSGTAAARLEALERVVRRYREEWSRKQDTIPLADLGLGLTSMTVPGMAKDLHASPPGQKHGRDQLVDAVRRQGRLFVVGSPGTGKTIASRAIAARWAANDRAPIPVWLRLRDLMPRLSAVGPYRIEADDLVRAAVGDTQPLLTEALLAYIARGNALLVLDALDETLERRDAVVEAVADLLSRLPAEIDVLVTSRHSCIKSAALLHLPVYELQTPWKLSDTLDQLLEAVAEQLGGEANKDEWKAEHRARIAHSRSAEPDLWRVPLLATLMVLLTTQRSAHSAPSGRAALLEEVIDSSVRLWEMRRAVPAVPDTAPALTADILVDCFDDIARLVAVHGSTSWHQAHSAVNTRLQHHWGKPAGTAAAAARHILEYWDATAGVFISDAPHGTLTARTRLFAEIGEARWAIRDPSALTAWMNEAATRRPESARLAASLSPDAAGALIARAIDSGGQLLELVHAAVQDGVGFDEALLHAYRQAQLDRLATVPDRYPPAPPHVIDLDAKRSPRAELIVLLASENLDMAQADQLIRAAAAMSHRLEAVVVALRVHQQALRRGRDLTDRELDVVQGALEALVSVSTEEIEDPAYFHGSDALVRAAVIHLLPRKPELASALANVTSHISLNTLEWLETELPRLGHAATLKSIRESSGSEVLARLARSFKDISALFELMTELDDSAVALTPGQAWHLEEAATFVDDLGIGDFAAMTPPAAARQQPDLTRSILRIALKACGYNGALISAQLRSLKKENPGRADWGLLYLPSTRTFAGQPASVTVDDDLLLDVLQHGNAWLVTLTLALAGDSPSPDSRLAEHLTPRLPALNARTRMQAARFLTHHWPDVALPGDDGAIRAGAASARAAAHADGGRHRDALPLLTDPDLLVRAQAAHRLSDIAPRDLPQLEQALATAAQQWTCLGCGTTVSADARTCGCKHARPKPRFPDQP</sequence>
<dbReference type="Proteomes" id="UP000721954">
    <property type="component" value="Unassembled WGS sequence"/>
</dbReference>
<proteinExistence type="predicted"/>
<keyword evidence="3" id="KW-1185">Reference proteome</keyword>
<evidence type="ECO:0000313" key="2">
    <source>
        <dbReference type="EMBL" id="MBO8197734.1"/>
    </source>
</evidence>
<feature type="domain" description="NACHT" evidence="1">
    <location>
        <begin position="258"/>
        <end position="379"/>
    </location>
</feature>